<gene>
    <name evidence="1" type="ORF">FHR82_001412</name>
</gene>
<sequence>MSPEDPERLYVALGHNRGDFRWDAPANRVLIGEHLLWCLDQRERGWVLPGRVPADNLTIFATTSRAELERALDLDPLVVAGVRRYAVSGCHAEMQEWTPQPQDSNWLMS</sequence>
<evidence type="ECO:0000313" key="2">
    <source>
        <dbReference type="Proteomes" id="UP000520767"/>
    </source>
</evidence>
<accession>A0A7W7Q1B9</accession>
<name>A0A7W7Q1B9_9PSEU</name>
<proteinExistence type="predicted"/>
<reference evidence="1 2" key="1">
    <citation type="submission" date="2020-08" db="EMBL/GenBank/DDBJ databases">
        <title>Genomic Encyclopedia of Type Strains, Phase III (KMG-III): the genomes of soil and plant-associated and newly described type strains.</title>
        <authorList>
            <person name="Whitman W."/>
        </authorList>
    </citation>
    <scope>NUCLEOTIDE SEQUENCE [LARGE SCALE GENOMIC DNA]</scope>
    <source>
        <strain evidence="1 2">CECT 8960</strain>
    </source>
</reference>
<evidence type="ECO:0008006" key="3">
    <source>
        <dbReference type="Google" id="ProtNLM"/>
    </source>
</evidence>
<organism evidence="1 2">
    <name type="scientific">Actinophytocola algeriensis</name>
    <dbReference type="NCBI Taxonomy" id="1768010"/>
    <lineage>
        <taxon>Bacteria</taxon>
        <taxon>Bacillati</taxon>
        <taxon>Actinomycetota</taxon>
        <taxon>Actinomycetes</taxon>
        <taxon>Pseudonocardiales</taxon>
        <taxon>Pseudonocardiaceae</taxon>
    </lineage>
</organism>
<dbReference type="Proteomes" id="UP000520767">
    <property type="component" value="Unassembled WGS sequence"/>
</dbReference>
<keyword evidence="2" id="KW-1185">Reference proteome</keyword>
<comment type="caution">
    <text evidence="1">The sequence shown here is derived from an EMBL/GenBank/DDBJ whole genome shotgun (WGS) entry which is preliminary data.</text>
</comment>
<dbReference type="RefSeq" id="WP_184809470.1">
    <property type="nucleotide sequence ID" value="NZ_JACHJQ010000002.1"/>
</dbReference>
<dbReference type="EMBL" id="JACHJQ010000002">
    <property type="protein sequence ID" value="MBB4905195.1"/>
    <property type="molecule type" value="Genomic_DNA"/>
</dbReference>
<dbReference type="AlphaFoldDB" id="A0A7W7Q1B9"/>
<protein>
    <recommendedName>
        <fullName evidence="3">YCII-related domain-containing protein</fullName>
    </recommendedName>
</protein>
<evidence type="ECO:0000313" key="1">
    <source>
        <dbReference type="EMBL" id="MBB4905195.1"/>
    </source>
</evidence>